<evidence type="ECO:0008006" key="3">
    <source>
        <dbReference type="Google" id="ProtNLM"/>
    </source>
</evidence>
<dbReference type="Proteomes" id="UP000525923">
    <property type="component" value="Unassembled WGS sequence"/>
</dbReference>
<evidence type="ECO:0000313" key="1">
    <source>
        <dbReference type="EMBL" id="MBB5181979.1"/>
    </source>
</evidence>
<dbReference type="InterPro" id="IPR019644">
    <property type="entry name" value="DUF2508"/>
</dbReference>
<accession>A0A7W8CW01</accession>
<keyword evidence="2" id="KW-1185">Reference proteome</keyword>
<dbReference type="AlphaFoldDB" id="A0A7W8CW01"/>
<name>A0A7W8CW01_9BACL</name>
<dbReference type="RefSeq" id="WP_135505521.1">
    <property type="nucleotide sequence ID" value="NZ_JACHHE010000018.1"/>
</dbReference>
<evidence type="ECO:0000313" key="2">
    <source>
        <dbReference type="Proteomes" id="UP000525923"/>
    </source>
</evidence>
<dbReference type="OrthoDB" id="2166610at2"/>
<sequence>MFFKRGKLRREFDGQLIQQFLDTKQDLVKAQTFQALAADYDQRSEAECKICECKNLYLLKEARIRNVSMK</sequence>
<comment type="caution">
    <text evidence="1">The sequence shown here is derived from an EMBL/GenBank/DDBJ whole genome shotgun (WGS) entry which is preliminary data.</text>
</comment>
<proteinExistence type="predicted"/>
<dbReference type="Pfam" id="PF10704">
    <property type="entry name" value="DUF2508"/>
    <property type="match status" value="1"/>
</dbReference>
<dbReference type="EMBL" id="JACHHE010000018">
    <property type="protein sequence ID" value="MBB5181979.1"/>
    <property type="molecule type" value="Genomic_DNA"/>
</dbReference>
<organism evidence="1 2">
    <name type="scientific">Planococcus koreensis</name>
    <dbReference type="NCBI Taxonomy" id="112331"/>
    <lineage>
        <taxon>Bacteria</taxon>
        <taxon>Bacillati</taxon>
        <taxon>Bacillota</taxon>
        <taxon>Bacilli</taxon>
        <taxon>Bacillales</taxon>
        <taxon>Caryophanaceae</taxon>
        <taxon>Planococcus</taxon>
    </lineage>
</organism>
<protein>
    <recommendedName>
        <fullName evidence="3">DUF2508 domain-containing protein</fullName>
    </recommendedName>
</protein>
<gene>
    <name evidence="1" type="ORF">HNQ44_003456</name>
</gene>
<reference evidence="1 2" key="1">
    <citation type="submission" date="2020-08" db="EMBL/GenBank/DDBJ databases">
        <title>Genomic Encyclopedia of Type Strains, Phase IV (KMG-IV): sequencing the most valuable type-strain genomes for metagenomic binning, comparative biology and taxonomic classification.</title>
        <authorList>
            <person name="Goeker M."/>
        </authorList>
    </citation>
    <scope>NUCLEOTIDE SEQUENCE [LARGE SCALE GENOMIC DNA]</scope>
    <source>
        <strain evidence="1 2">DSM 15895</strain>
    </source>
</reference>